<feature type="transmembrane region" description="Helical" evidence="2">
    <location>
        <begin position="39"/>
        <end position="59"/>
    </location>
</feature>
<keyword evidence="4" id="KW-1185">Reference proteome</keyword>
<dbReference type="Pfam" id="PF08592">
    <property type="entry name" value="Anthrone_oxy"/>
    <property type="match status" value="1"/>
</dbReference>
<dbReference type="EMBL" id="BOOH01000019">
    <property type="protein sequence ID" value="GIH75955.1"/>
    <property type="molecule type" value="Genomic_DNA"/>
</dbReference>
<sequence length="194" mass="20438">MPLTPSSTETTTATITTAPSPSRTAGRVRGWTLASATTLMGLIAGFFYAYACSVMIGLARVDDRTFIDSMQWINATVRNVWFAPAFFGALLVTAVAAALHLGRAQRPVLGWVVAALVLYGAAFGITMGVNVPLNEQLAAAGDPASLADPAAARASYEGVWTAWNTTRTVASTAALACLVRALMLHGRHTARPER</sequence>
<dbReference type="AlphaFoldDB" id="A0A8J3RJS4"/>
<proteinExistence type="predicted"/>
<dbReference type="RefSeq" id="WP_239316173.1">
    <property type="nucleotide sequence ID" value="NZ_BOOH01000019.1"/>
</dbReference>
<evidence type="ECO:0000313" key="3">
    <source>
        <dbReference type="EMBL" id="GIH75955.1"/>
    </source>
</evidence>
<reference evidence="3 4" key="1">
    <citation type="submission" date="2021-01" db="EMBL/GenBank/DDBJ databases">
        <title>Whole genome shotgun sequence of Planobispora longispora NBRC 13918.</title>
        <authorList>
            <person name="Komaki H."/>
            <person name="Tamura T."/>
        </authorList>
    </citation>
    <scope>NUCLEOTIDE SEQUENCE [LARGE SCALE GENOMIC DNA]</scope>
    <source>
        <strain evidence="3 4">NBRC 13918</strain>
    </source>
</reference>
<protein>
    <submittedName>
        <fullName evidence="3">Membrane protein</fullName>
    </submittedName>
</protein>
<evidence type="ECO:0000313" key="4">
    <source>
        <dbReference type="Proteomes" id="UP000616724"/>
    </source>
</evidence>
<organism evidence="3 4">
    <name type="scientific">Planobispora longispora</name>
    <dbReference type="NCBI Taxonomy" id="28887"/>
    <lineage>
        <taxon>Bacteria</taxon>
        <taxon>Bacillati</taxon>
        <taxon>Actinomycetota</taxon>
        <taxon>Actinomycetes</taxon>
        <taxon>Streptosporangiales</taxon>
        <taxon>Streptosporangiaceae</taxon>
        <taxon>Planobispora</taxon>
    </lineage>
</organism>
<dbReference type="Proteomes" id="UP000616724">
    <property type="component" value="Unassembled WGS sequence"/>
</dbReference>
<evidence type="ECO:0000256" key="2">
    <source>
        <dbReference type="SAM" id="Phobius"/>
    </source>
</evidence>
<name>A0A8J3RJS4_9ACTN</name>
<feature type="region of interest" description="Disordered" evidence="1">
    <location>
        <begin position="1"/>
        <end position="23"/>
    </location>
</feature>
<feature type="transmembrane region" description="Helical" evidence="2">
    <location>
        <begin position="80"/>
        <end position="102"/>
    </location>
</feature>
<keyword evidence="2" id="KW-0812">Transmembrane</keyword>
<keyword evidence="2" id="KW-0472">Membrane</keyword>
<dbReference type="InterPro" id="IPR013901">
    <property type="entry name" value="Anthrone_oxy"/>
</dbReference>
<gene>
    <name evidence="3" type="ORF">Plo01_23840</name>
</gene>
<accession>A0A8J3RJS4</accession>
<comment type="caution">
    <text evidence="3">The sequence shown here is derived from an EMBL/GenBank/DDBJ whole genome shotgun (WGS) entry which is preliminary data.</text>
</comment>
<feature type="transmembrane region" description="Helical" evidence="2">
    <location>
        <begin position="108"/>
        <end position="129"/>
    </location>
</feature>
<keyword evidence="2" id="KW-1133">Transmembrane helix</keyword>
<evidence type="ECO:0000256" key="1">
    <source>
        <dbReference type="SAM" id="MobiDB-lite"/>
    </source>
</evidence>